<dbReference type="AlphaFoldDB" id="A0AAE0PG10"/>
<dbReference type="PANTHER" id="PTHR38790">
    <property type="entry name" value="2EXR DOMAIN-CONTAINING PROTEIN-RELATED"/>
    <property type="match status" value="1"/>
</dbReference>
<name>A0AAE0PG10_SORBR</name>
<proteinExistence type="predicted"/>
<dbReference type="Proteomes" id="UP001281003">
    <property type="component" value="Unassembled WGS sequence"/>
</dbReference>
<accession>A0AAE0PG10</accession>
<organism evidence="1 2">
    <name type="scientific">Sordaria brevicollis</name>
    <dbReference type="NCBI Taxonomy" id="83679"/>
    <lineage>
        <taxon>Eukaryota</taxon>
        <taxon>Fungi</taxon>
        <taxon>Dikarya</taxon>
        <taxon>Ascomycota</taxon>
        <taxon>Pezizomycotina</taxon>
        <taxon>Sordariomycetes</taxon>
        <taxon>Sordariomycetidae</taxon>
        <taxon>Sordariales</taxon>
        <taxon>Sordariaceae</taxon>
        <taxon>Sordaria</taxon>
    </lineage>
</organism>
<keyword evidence="2" id="KW-1185">Reference proteome</keyword>
<comment type="caution">
    <text evidence="1">The sequence shown here is derived from an EMBL/GenBank/DDBJ whole genome shotgun (WGS) entry which is preliminary data.</text>
</comment>
<reference evidence="1" key="2">
    <citation type="submission" date="2023-07" db="EMBL/GenBank/DDBJ databases">
        <authorList>
            <consortium name="Lawrence Berkeley National Laboratory"/>
            <person name="Haridas S."/>
            <person name="Hensen N."/>
            <person name="Bonometti L."/>
            <person name="Westerberg I."/>
            <person name="Brannstrom I.O."/>
            <person name="Guillou S."/>
            <person name="Cros-Aarteil S."/>
            <person name="Calhoun S."/>
            <person name="Kuo A."/>
            <person name="Mondo S."/>
            <person name="Pangilinan J."/>
            <person name="Riley R."/>
            <person name="LaButti K."/>
            <person name="Andreopoulos B."/>
            <person name="Lipzen A."/>
            <person name="Chen C."/>
            <person name="Yanf M."/>
            <person name="Daum C."/>
            <person name="Ng V."/>
            <person name="Clum A."/>
            <person name="Steindorff A."/>
            <person name="Ohm R."/>
            <person name="Martin F."/>
            <person name="Silar P."/>
            <person name="Natvig D."/>
            <person name="Lalanne C."/>
            <person name="Gautier V."/>
            <person name="Ament-velasquez S.L."/>
            <person name="Kruys A."/>
            <person name="Hutchinson M.I."/>
            <person name="Powell A.J."/>
            <person name="Barry K."/>
            <person name="Miller A.N."/>
            <person name="Grigoriev I.V."/>
            <person name="Debuchy R."/>
            <person name="Gladieux P."/>
            <person name="Thoren M.H."/>
            <person name="Johannesson H."/>
        </authorList>
    </citation>
    <scope>NUCLEOTIDE SEQUENCE</scope>
    <source>
        <strain evidence="1">FGSC 1904</strain>
    </source>
</reference>
<evidence type="ECO:0000313" key="1">
    <source>
        <dbReference type="EMBL" id="KAK3399316.1"/>
    </source>
</evidence>
<sequence length="317" mass="36135">MSPPRATFYAHQTLNLHARYGLSDNAKKLLRAHDHWRTGSMEQVQLGRLVRMSPDMRKSITDTITKCAEIMRKKPAEVKNCIDIIQACTEILDAADKPPDLEGFPFLKLPPELRQNVYQWYAAKIIAPTLVAYPAEPNCDCGKWTPPNTSYPPALHRVDMALGRACKQIKNEYLEFLYHKFTLYFDCSCELNKRLRSNAALRSNIRSVKVHWTGPVSDKAFARLAKCQELRHLDIVISKSTTSFETPREREMRRFFHSLKPARLADALGIDELFTIRGLNSVCVSHVNGRQSVKRTDEERANLQGLLKSKLGLLGLD</sequence>
<protein>
    <submittedName>
        <fullName evidence="1">Uncharacterized protein</fullName>
    </submittedName>
</protein>
<dbReference type="EMBL" id="JAUTDP010000005">
    <property type="protein sequence ID" value="KAK3399316.1"/>
    <property type="molecule type" value="Genomic_DNA"/>
</dbReference>
<reference evidence="1" key="1">
    <citation type="journal article" date="2023" name="Mol. Phylogenet. Evol.">
        <title>Genome-scale phylogeny and comparative genomics of the fungal order Sordariales.</title>
        <authorList>
            <person name="Hensen N."/>
            <person name="Bonometti L."/>
            <person name="Westerberg I."/>
            <person name="Brannstrom I.O."/>
            <person name="Guillou S."/>
            <person name="Cros-Aarteil S."/>
            <person name="Calhoun S."/>
            <person name="Haridas S."/>
            <person name="Kuo A."/>
            <person name="Mondo S."/>
            <person name="Pangilinan J."/>
            <person name="Riley R."/>
            <person name="LaButti K."/>
            <person name="Andreopoulos B."/>
            <person name="Lipzen A."/>
            <person name="Chen C."/>
            <person name="Yan M."/>
            <person name="Daum C."/>
            <person name="Ng V."/>
            <person name="Clum A."/>
            <person name="Steindorff A."/>
            <person name="Ohm R.A."/>
            <person name="Martin F."/>
            <person name="Silar P."/>
            <person name="Natvig D.O."/>
            <person name="Lalanne C."/>
            <person name="Gautier V."/>
            <person name="Ament-Velasquez S.L."/>
            <person name="Kruys A."/>
            <person name="Hutchinson M.I."/>
            <person name="Powell A.J."/>
            <person name="Barry K."/>
            <person name="Miller A.N."/>
            <person name="Grigoriev I.V."/>
            <person name="Debuchy R."/>
            <person name="Gladieux P."/>
            <person name="Hiltunen Thoren M."/>
            <person name="Johannesson H."/>
        </authorList>
    </citation>
    <scope>NUCLEOTIDE SEQUENCE</scope>
    <source>
        <strain evidence="1">FGSC 1904</strain>
    </source>
</reference>
<evidence type="ECO:0000313" key="2">
    <source>
        <dbReference type="Proteomes" id="UP001281003"/>
    </source>
</evidence>
<gene>
    <name evidence="1" type="ORF">B0T20DRAFT_497598</name>
</gene>
<dbReference type="PANTHER" id="PTHR38790:SF9">
    <property type="entry name" value="F-BOX DOMAIN-CONTAINING PROTEIN"/>
    <property type="match status" value="1"/>
</dbReference>